<keyword evidence="5" id="KW-0645">Protease</keyword>
<dbReference type="CDD" id="cd06158">
    <property type="entry name" value="S2P-M50_like_1"/>
    <property type="match status" value="1"/>
</dbReference>
<evidence type="ECO:0000256" key="6">
    <source>
        <dbReference type="ARBA" id="ARBA00022692"/>
    </source>
</evidence>
<evidence type="ECO:0000256" key="5">
    <source>
        <dbReference type="ARBA" id="ARBA00022670"/>
    </source>
</evidence>
<name>A9KBY4_COXBN</name>
<evidence type="ECO:0000256" key="9">
    <source>
        <dbReference type="ARBA" id="ARBA00022833"/>
    </source>
</evidence>
<keyword evidence="7" id="KW-0479">Metal-binding</keyword>
<evidence type="ECO:0000256" key="10">
    <source>
        <dbReference type="ARBA" id="ARBA00022989"/>
    </source>
</evidence>
<dbReference type="EMBL" id="CP000733">
    <property type="protein sequence ID" value="ABS76810.1"/>
    <property type="molecule type" value="Genomic_DNA"/>
</dbReference>
<dbReference type="GO" id="GO:0005886">
    <property type="term" value="C:plasma membrane"/>
    <property type="evidence" value="ECO:0007669"/>
    <property type="project" value="UniProtKB-SubCell"/>
</dbReference>
<organism evidence="14 15">
    <name type="scientific">Coxiella burnetii (strain Dugway 5J108-111)</name>
    <dbReference type="NCBI Taxonomy" id="434922"/>
    <lineage>
        <taxon>Bacteria</taxon>
        <taxon>Pseudomonadati</taxon>
        <taxon>Pseudomonadota</taxon>
        <taxon>Gammaproteobacteria</taxon>
        <taxon>Legionellales</taxon>
        <taxon>Coxiellaceae</taxon>
        <taxon>Coxiella</taxon>
    </lineage>
</organism>
<feature type="transmembrane region" description="Helical" evidence="13">
    <location>
        <begin position="54"/>
        <end position="76"/>
    </location>
</feature>
<dbReference type="InterPro" id="IPR052348">
    <property type="entry name" value="Metallopeptidase_M50B"/>
</dbReference>
<evidence type="ECO:0000313" key="15">
    <source>
        <dbReference type="Proteomes" id="UP000008555"/>
    </source>
</evidence>
<dbReference type="Proteomes" id="UP000008555">
    <property type="component" value="Chromosome"/>
</dbReference>
<dbReference type="PANTHER" id="PTHR35864">
    <property type="entry name" value="ZINC METALLOPROTEASE MJ0611-RELATED"/>
    <property type="match status" value="1"/>
</dbReference>
<dbReference type="GO" id="GO:0006508">
    <property type="term" value="P:proteolysis"/>
    <property type="evidence" value="ECO:0007669"/>
    <property type="project" value="UniProtKB-KW"/>
</dbReference>
<dbReference type="KEGG" id="cbd:CBUD_0256"/>
<evidence type="ECO:0000256" key="2">
    <source>
        <dbReference type="ARBA" id="ARBA00004651"/>
    </source>
</evidence>
<evidence type="ECO:0000256" key="11">
    <source>
        <dbReference type="ARBA" id="ARBA00023049"/>
    </source>
</evidence>
<evidence type="ECO:0000313" key="14">
    <source>
        <dbReference type="EMBL" id="ABS76810.1"/>
    </source>
</evidence>
<comment type="cofactor">
    <cofactor evidence="1">
        <name>Zn(2+)</name>
        <dbReference type="ChEBI" id="CHEBI:29105"/>
    </cofactor>
</comment>
<dbReference type="GO" id="GO:0046872">
    <property type="term" value="F:metal ion binding"/>
    <property type="evidence" value="ECO:0007669"/>
    <property type="project" value="UniProtKB-KW"/>
</dbReference>
<evidence type="ECO:0000256" key="3">
    <source>
        <dbReference type="ARBA" id="ARBA00007931"/>
    </source>
</evidence>
<evidence type="ECO:0000256" key="4">
    <source>
        <dbReference type="ARBA" id="ARBA00022475"/>
    </source>
</evidence>
<dbReference type="AlphaFoldDB" id="A9KBY4"/>
<dbReference type="HOGENOM" id="CLU_086979_0_0_6"/>
<gene>
    <name evidence="14" type="ordered locus">CBUD_0256</name>
</gene>
<feature type="transmembrane region" description="Helical" evidence="13">
    <location>
        <begin position="138"/>
        <end position="160"/>
    </location>
</feature>
<evidence type="ECO:0000256" key="1">
    <source>
        <dbReference type="ARBA" id="ARBA00001947"/>
    </source>
</evidence>
<accession>A9KBY4</accession>
<protein>
    <submittedName>
        <fullName evidence="14">Membrane endopeptidase, M50 family</fullName>
    </submittedName>
</protein>
<evidence type="ECO:0000256" key="13">
    <source>
        <dbReference type="SAM" id="Phobius"/>
    </source>
</evidence>
<keyword evidence="11" id="KW-0482">Metalloprotease</keyword>
<keyword evidence="10 13" id="KW-1133">Transmembrane helix</keyword>
<keyword evidence="12 13" id="KW-0472">Membrane</keyword>
<keyword evidence="8" id="KW-0378">Hydrolase</keyword>
<sequence>MSFNNIVHIIAVVVLPLLFAITLHEAAHGWVANKLGDKTALMMGRVTLNPLKHIDPFGTVILPILILILSKFTFAFGWAKPVPVTWQNLRKPRRDMALVAVAGPLSNLFMALLWAAIAKLSVTFGVNAVNPVVKTVTLFFYLAGLFGILINLVLMLLNLIPVPPLDGSRIVSAILPPKAAYAYSKIEPYGIWILLGLLIFGLLGRLLLPMVLYLMNFVRSIFGLPGNFLF</sequence>
<evidence type="ECO:0000256" key="8">
    <source>
        <dbReference type="ARBA" id="ARBA00022801"/>
    </source>
</evidence>
<reference evidence="14 15" key="1">
    <citation type="journal article" date="2009" name="Infect. Immun.">
        <title>Comparative genomics reveal extensive transposon-mediated genomic plasticity and diversity among potential effector proteins within the genus Coxiella.</title>
        <authorList>
            <person name="Beare P.A."/>
            <person name="Unsworth N."/>
            <person name="Andoh M."/>
            <person name="Voth D.E."/>
            <person name="Omsland A."/>
            <person name="Gilk S.D."/>
            <person name="Williams K.P."/>
            <person name="Sobral B.W."/>
            <person name="Kupko J.J.III."/>
            <person name="Porcella S.F."/>
            <person name="Samuel J.E."/>
            <person name="Heinzen R.A."/>
        </authorList>
    </citation>
    <scope>NUCLEOTIDE SEQUENCE [LARGE SCALE GENOMIC DNA]</scope>
    <source>
        <strain evidence="14 15">Dugway 5J108-111</strain>
    </source>
</reference>
<keyword evidence="4" id="KW-1003">Cell membrane</keyword>
<evidence type="ECO:0000256" key="7">
    <source>
        <dbReference type="ARBA" id="ARBA00022723"/>
    </source>
</evidence>
<dbReference type="InterPro" id="IPR044537">
    <property type="entry name" value="Rip2-like"/>
</dbReference>
<dbReference type="PANTHER" id="PTHR35864:SF1">
    <property type="entry name" value="ZINC METALLOPROTEASE YWHC-RELATED"/>
    <property type="match status" value="1"/>
</dbReference>
<evidence type="ECO:0000256" key="12">
    <source>
        <dbReference type="ARBA" id="ARBA00023136"/>
    </source>
</evidence>
<keyword evidence="6 13" id="KW-0812">Transmembrane</keyword>
<comment type="subcellular location">
    <subcellularLocation>
        <location evidence="2">Cell membrane</location>
        <topology evidence="2">Multi-pass membrane protein</topology>
    </subcellularLocation>
</comment>
<feature type="transmembrane region" description="Helical" evidence="13">
    <location>
        <begin position="6"/>
        <end position="33"/>
    </location>
</feature>
<keyword evidence="9" id="KW-0862">Zinc</keyword>
<dbReference type="GO" id="GO:0008237">
    <property type="term" value="F:metallopeptidase activity"/>
    <property type="evidence" value="ECO:0007669"/>
    <property type="project" value="UniProtKB-KW"/>
</dbReference>
<dbReference type="RefSeq" id="WP_011996496.1">
    <property type="nucleotide sequence ID" value="NC_009727.1"/>
</dbReference>
<feature type="transmembrane region" description="Helical" evidence="13">
    <location>
        <begin position="96"/>
        <end position="117"/>
    </location>
</feature>
<proteinExistence type="inferred from homology"/>
<comment type="similarity">
    <text evidence="3">Belongs to the peptidase M50B family.</text>
</comment>
<feature type="transmembrane region" description="Helical" evidence="13">
    <location>
        <begin position="191"/>
        <end position="214"/>
    </location>
</feature>